<dbReference type="Gramene" id="KGN57877">
    <property type="protein sequence ID" value="KGN57877"/>
    <property type="gene ID" value="Csa_3G359140"/>
</dbReference>
<keyword evidence="2" id="KW-1185">Reference proteome</keyword>
<name>A0A0A0LB35_CUCSA</name>
<dbReference type="EMBL" id="CM002924">
    <property type="protein sequence ID" value="KGN57877.1"/>
    <property type="molecule type" value="Genomic_DNA"/>
</dbReference>
<reference evidence="1 2" key="1">
    <citation type="journal article" date="2009" name="Nat. Genet.">
        <title>The genome of the cucumber, Cucumis sativus L.</title>
        <authorList>
            <person name="Huang S."/>
            <person name="Li R."/>
            <person name="Zhang Z."/>
            <person name="Li L."/>
            <person name="Gu X."/>
            <person name="Fan W."/>
            <person name="Lucas W.J."/>
            <person name="Wang X."/>
            <person name="Xie B."/>
            <person name="Ni P."/>
            <person name="Ren Y."/>
            <person name="Zhu H."/>
            <person name="Li J."/>
            <person name="Lin K."/>
            <person name="Jin W."/>
            <person name="Fei Z."/>
            <person name="Li G."/>
            <person name="Staub J."/>
            <person name="Kilian A."/>
            <person name="van der Vossen E.A."/>
            <person name="Wu Y."/>
            <person name="Guo J."/>
            <person name="He J."/>
            <person name="Jia Z."/>
            <person name="Ren Y."/>
            <person name="Tian G."/>
            <person name="Lu Y."/>
            <person name="Ruan J."/>
            <person name="Qian W."/>
            <person name="Wang M."/>
            <person name="Huang Q."/>
            <person name="Li B."/>
            <person name="Xuan Z."/>
            <person name="Cao J."/>
            <person name="Asan"/>
            <person name="Wu Z."/>
            <person name="Zhang J."/>
            <person name="Cai Q."/>
            <person name="Bai Y."/>
            <person name="Zhao B."/>
            <person name="Han Y."/>
            <person name="Li Y."/>
            <person name="Li X."/>
            <person name="Wang S."/>
            <person name="Shi Q."/>
            <person name="Liu S."/>
            <person name="Cho W.K."/>
            <person name="Kim J.Y."/>
            <person name="Xu Y."/>
            <person name="Heller-Uszynska K."/>
            <person name="Miao H."/>
            <person name="Cheng Z."/>
            <person name="Zhang S."/>
            <person name="Wu J."/>
            <person name="Yang Y."/>
            <person name="Kang H."/>
            <person name="Li M."/>
            <person name="Liang H."/>
            <person name="Ren X."/>
            <person name="Shi Z."/>
            <person name="Wen M."/>
            <person name="Jian M."/>
            <person name="Yang H."/>
            <person name="Zhang G."/>
            <person name="Yang Z."/>
            <person name="Chen R."/>
            <person name="Liu S."/>
            <person name="Li J."/>
            <person name="Ma L."/>
            <person name="Liu H."/>
            <person name="Zhou Y."/>
            <person name="Zhao J."/>
            <person name="Fang X."/>
            <person name="Li G."/>
            <person name="Fang L."/>
            <person name="Li Y."/>
            <person name="Liu D."/>
            <person name="Zheng H."/>
            <person name="Zhang Y."/>
            <person name="Qin N."/>
            <person name="Li Z."/>
            <person name="Yang G."/>
            <person name="Yang S."/>
            <person name="Bolund L."/>
            <person name="Kristiansen K."/>
            <person name="Zheng H."/>
            <person name="Li S."/>
            <person name="Zhang X."/>
            <person name="Yang H."/>
            <person name="Wang J."/>
            <person name="Sun R."/>
            <person name="Zhang B."/>
            <person name="Jiang S."/>
            <person name="Wang J."/>
            <person name="Du Y."/>
            <person name="Li S."/>
        </authorList>
    </citation>
    <scope>NUCLEOTIDE SEQUENCE [LARGE SCALE GENOMIC DNA]</scope>
    <source>
        <strain evidence="2">cv. 9930</strain>
    </source>
</reference>
<dbReference type="AlphaFoldDB" id="A0A0A0LB35"/>
<evidence type="ECO:0000313" key="1">
    <source>
        <dbReference type="EMBL" id="KGN57877.1"/>
    </source>
</evidence>
<organism evidence="1 2">
    <name type="scientific">Cucumis sativus</name>
    <name type="common">Cucumber</name>
    <dbReference type="NCBI Taxonomy" id="3659"/>
    <lineage>
        <taxon>Eukaryota</taxon>
        <taxon>Viridiplantae</taxon>
        <taxon>Streptophyta</taxon>
        <taxon>Embryophyta</taxon>
        <taxon>Tracheophyta</taxon>
        <taxon>Spermatophyta</taxon>
        <taxon>Magnoliopsida</taxon>
        <taxon>eudicotyledons</taxon>
        <taxon>Gunneridae</taxon>
        <taxon>Pentapetalae</taxon>
        <taxon>rosids</taxon>
        <taxon>fabids</taxon>
        <taxon>Cucurbitales</taxon>
        <taxon>Cucurbitaceae</taxon>
        <taxon>Benincaseae</taxon>
        <taxon>Cucumis</taxon>
    </lineage>
</organism>
<sequence>MKGARDGDDDDTNVENFAKTVRRNYQWQCENERKLRLYRRNGGSWALVSERVYSTRLLL</sequence>
<proteinExistence type="predicted"/>
<reference evidence="1 2" key="3">
    <citation type="journal article" date="2010" name="BMC Genomics">
        <title>Transcriptome sequencing and comparative analysis of cucumber flowers with different sex types.</title>
        <authorList>
            <person name="Guo S."/>
            <person name="Zheng Y."/>
            <person name="Joung J.G."/>
            <person name="Liu S."/>
            <person name="Zhang Z."/>
            <person name="Crasta O.R."/>
            <person name="Sobral B.W."/>
            <person name="Xu Y."/>
            <person name="Huang S."/>
            <person name="Fei Z."/>
        </authorList>
    </citation>
    <scope>NUCLEOTIDE SEQUENCE [LARGE SCALE GENOMIC DNA]</scope>
    <source>
        <strain evidence="2">cv. 9930</strain>
    </source>
</reference>
<dbReference type="Proteomes" id="UP000029981">
    <property type="component" value="Chromosome 3"/>
</dbReference>
<protein>
    <submittedName>
        <fullName evidence="1">Uncharacterized protein</fullName>
    </submittedName>
</protein>
<gene>
    <name evidence="1" type="ORF">Csa_3G359140</name>
</gene>
<evidence type="ECO:0000313" key="2">
    <source>
        <dbReference type="Proteomes" id="UP000029981"/>
    </source>
</evidence>
<reference evidence="1 2" key="2">
    <citation type="journal article" date="2009" name="PLoS ONE">
        <title>An integrated genetic and cytogenetic map of the cucumber genome.</title>
        <authorList>
            <person name="Ren Y."/>
            <person name="Zhang Z."/>
            <person name="Liu J."/>
            <person name="Staub J.E."/>
            <person name="Han Y."/>
            <person name="Cheng Z."/>
            <person name="Li X."/>
            <person name="Lu J."/>
            <person name="Miao H."/>
            <person name="Kang H."/>
            <person name="Xie B."/>
            <person name="Gu X."/>
            <person name="Wang X."/>
            <person name="Du Y."/>
            <person name="Jin W."/>
            <person name="Huang S."/>
        </authorList>
    </citation>
    <scope>NUCLEOTIDE SEQUENCE [LARGE SCALE GENOMIC DNA]</scope>
    <source>
        <strain evidence="2">cv. 9930</strain>
    </source>
</reference>
<reference evidence="1 2" key="4">
    <citation type="journal article" date="2011" name="BMC Genomics">
        <title>RNA-Seq improves annotation of protein-coding genes in the cucumber genome.</title>
        <authorList>
            <person name="Li Z."/>
            <person name="Zhang Z."/>
            <person name="Yan P."/>
            <person name="Huang S."/>
            <person name="Fei Z."/>
            <person name="Lin K."/>
        </authorList>
    </citation>
    <scope>NUCLEOTIDE SEQUENCE [LARGE SCALE GENOMIC DNA]</scope>
    <source>
        <strain evidence="2">cv. 9930</strain>
    </source>
</reference>
<accession>A0A0A0LB35</accession>